<keyword evidence="1" id="KW-0285">Flavoprotein</keyword>
<keyword evidence="3" id="KW-0560">Oxidoreductase</keyword>
<dbReference type="Proteomes" id="UP000481360">
    <property type="component" value="Unassembled WGS sequence"/>
</dbReference>
<organism evidence="6 7">
    <name type="scientific">Lentzea alba</name>
    <dbReference type="NCBI Taxonomy" id="2714351"/>
    <lineage>
        <taxon>Bacteria</taxon>
        <taxon>Bacillati</taxon>
        <taxon>Actinomycetota</taxon>
        <taxon>Actinomycetes</taxon>
        <taxon>Pseudonocardiales</taxon>
        <taxon>Pseudonocardiaceae</taxon>
        <taxon>Lentzea</taxon>
    </lineage>
</organism>
<dbReference type="RefSeq" id="WP_166046315.1">
    <property type="nucleotide sequence ID" value="NZ_JAAMPJ010000003.1"/>
</dbReference>
<dbReference type="GO" id="GO:0008726">
    <property type="term" value="F:alkanesulfonate monooxygenase activity"/>
    <property type="evidence" value="ECO:0007669"/>
    <property type="project" value="TreeGrafter"/>
</dbReference>
<evidence type="ECO:0000256" key="2">
    <source>
        <dbReference type="ARBA" id="ARBA00022643"/>
    </source>
</evidence>
<name>A0A7C9VR87_9PSEU</name>
<evidence type="ECO:0000313" key="7">
    <source>
        <dbReference type="Proteomes" id="UP000481360"/>
    </source>
</evidence>
<dbReference type="Gene3D" id="3.20.20.30">
    <property type="entry name" value="Luciferase-like domain"/>
    <property type="match status" value="1"/>
</dbReference>
<accession>A0A7C9VR87</accession>
<protein>
    <submittedName>
        <fullName evidence="6">LLM class flavin-dependent oxidoreductase</fullName>
    </submittedName>
</protein>
<evidence type="ECO:0000256" key="1">
    <source>
        <dbReference type="ARBA" id="ARBA00022630"/>
    </source>
</evidence>
<keyword evidence="2" id="KW-0288">FMN</keyword>
<dbReference type="PANTHER" id="PTHR42847">
    <property type="entry name" value="ALKANESULFONATE MONOOXYGENASE"/>
    <property type="match status" value="1"/>
</dbReference>
<dbReference type="SUPFAM" id="SSF51679">
    <property type="entry name" value="Bacterial luciferase-like"/>
    <property type="match status" value="1"/>
</dbReference>
<evidence type="ECO:0000313" key="6">
    <source>
        <dbReference type="EMBL" id="NGY60355.1"/>
    </source>
</evidence>
<dbReference type="InterPro" id="IPR011251">
    <property type="entry name" value="Luciferase-like_dom"/>
</dbReference>
<dbReference type="EMBL" id="JAAMPJ010000003">
    <property type="protein sequence ID" value="NGY60355.1"/>
    <property type="molecule type" value="Genomic_DNA"/>
</dbReference>
<reference evidence="6 7" key="1">
    <citation type="submission" date="2020-03" db="EMBL/GenBank/DDBJ databases">
        <title>Isolation and identification of active actinomycetes.</title>
        <authorList>
            <person name="Sun X."/>
        </authorList>
    </citation>
    <scope>NUCLEOTIDE SEQUENCE [LARGE SCALE GENOMIC DNA]</scope>
    <source>
        <strain evidence="6 7">NEAU-D13</strain>
    </source>
</reference>
<dbReference type="AlphaFoldDB" id="A0A7C9VR87"/>
<dbReference type="InterPro" id="IPR050172">
    <property type="entry name" value="SsuD_RutA_monooxygenase"/>
</dbReference>
<evidence type="ECO:0000259" key="5">
    <source>
        <dbReference type="Pfam" id="PF00296"/>
    </source>
</evidence>
<dbReference type="Pfam" id="PF00296">
    <property type="entry name" value="Bac_luciferase"/>
    <property type="match status" value="1"/>
</dbReference>
<proteinExistence type="predicted"/>
<dbReference type="PANTHER" id="PTHR42847:SF4">
    <property type="entry name" value="ALKANESULFONATE MONOOXYGENASE-RELATED"/>
    <property type="match status" value="1"/>
</dbReference>
<comment type="caution">
    <text evidence="6">The sequence shown here is derived from an EMBL/GenBank/DDBJ whole genome shotgun (WGS) entry which is preliminary data.</text>
</comment>
<dbReference type="GO" id="GO:0046306">
    <property type="term" value="P:alkanesulfonate catabolic process"/>
    <property type="evidence" value="ECO:0007669"/>
    <property type="project" value="TreeGrafter"/>
</dbReference>
<gene>
    <name evidence="6" type="ORF">G7043_15605</name>
</gene>
<feature type="domain" description="Luciferase-like" evidence="5">
    <location>
        <begin position="13"/>
        <end position="205"/>
    </location>
</feature>
<keyword evidence="7" id="KW-1185">Reference proteome</keyword>
<dbReference type="InterPro" id="IPR036661">
    <property type="entry name" value="Luciferase-like_sf"/>
</dbReference>
<evidence type="ECO:0000256" key="4">
    <source>
        <dbReference type="ARBA" id="ARBA00023033"/>
    </source>
</evidence>
<evidence type="ECO:0000256" key="3">
    <source>
        <dbReference type="ARBA" id="ARBA00023002"/>
    </source>
</evidence>
<keyword evidence="4" id="KW-0503">Monooxygenase</keyword>
<sequence>MLIGVNVPNFGPGTSPAVLREWARTVEDLGFDLLMMSDHVVVTPDVAEQYPAPFYDPFTTLAWLAGVTERITLGTTVLIAPYRHPLLVARMAANLAELSGGRLVLGIGIGWARQEFEALGVPFQRRGKLTDELITTVREAWRDEGYRAGHIPIWVGGQSDGALRRTVRLGDAWHPLRQTPDGWRESLARLEEVAAAEERPRPALAPRILLRLTDEPVADRRLGEGTVEQVVADLARLRADGAHAVVLDPFVGDPEETRHPDVLWNALAEVRKELR</sequence>